<organism evidence="2 3">
    <name type="scientific">Hohaiivirga grylli</name>
    <dbReference type="NCBI Taxonomy" id="3133970"/>
    <lineage>
        <taxon>Bacteria</taxon>
        <taxon>Pseudomonadati</taxon>
        <taxon>Pseudomonadota</taxon>
        <taxon>Alphaproteobacteria</taxon>
        <taxon>Hyphomicrobiales</taxon>
        <taxon>Methylobacteriaceae</taxon>
        <taxon>Hohaiivirga</taxon>
    </lineage>
</organism>
<evidence type="ECO:0000313" key="3">
    <source>
        <dbReference type="Proteomes" id="UP001418637"/>
    </source>
</evidence>
<reference evidence="2 3" key="1">
    <citation type="submission" date="2024-04" db="EMBL/GenBank/DDBJ databases">
        <title>A novel species isolated from cricket.</title>
        <authorList>
            <person name="Wang H.-C."/>
        </authorList>
    </citation>
    <scope>NUCLEOTIDE SEQUENCE [LARGE SCALE GENOMIC DNA]</scope>
    <source>
        <strain evidence="2 3">WL0021</strain>
    </source>
</reference>
<proteinExistence type="predicted"/>
<dbReference type="RefSeq" id="WP_346336565.1">
    <property type="nucleotide sequence ID" value="NZ_JBBYXI010000002.1"/>
</dbReference>
<keyword evidence="1" id="KW-0732">Signal</keyword>
<comment type="caution">
    <text evidence="2">The sequence shown here is derived from an EMBL/GenBank/DDBJ whole genome shotgun (WGS) entry which is preliminary data.</text>
</comment>
<name>A0ABV0BK68_9HYPH</name>
<evidence type="ECO:0000256" key="1">
    <source>
        <dbReference type="SAM" id="SignalP"/>
    </source>
</evidence>
<dbReference type="EMBL" id="JBBYXI010000002">
    <property type="protein sequence ID" value="MEN3930561.1"/>
    <property type="molecule type" value="Genomic_DNA"/>
</dbReference>
<sequence length="101" mass="10701">MSTLFGTFKAGRVALVTSLSLTALALVMPASAQQRVEKLRTPTEKSFLNPGSTYNGQKSPGYVVDGMIGSPAYGNTDKFYNSSLPPVIGAGGRPLYDGKER</sequence>
<dbReference type="Proteomes" id="UP001418637">
    <property type="component" value="Unassembled WGS sequence"/>
</dbReference>
<evidence type="ECO:0000313" key="2">
    <source>
        <dbReference type="EMBL" id="MEN3930561.1"/>
    </source>
</evidence>
<feature type="chain" id="PRO_5046631645" evidence="1">
    <location>
        <begin position="33"/>
        <end position="101"/>
    </location>
</feature>
<protein>
    <submittedName>
        <fullName evidence="2">Uncharacterized protein</fullName>
    </submittedName>
</protein>
<feature type="signal peptide" evidence="1">
    <location>
        <begin position="1"/>
        <end position="32"/>
    </location>
</feature>
<accession>A0ABV0BK68</accession>
<keyword evidence="3" id="KW-1185">Reference proteome</keyword>
<gene>
    <name evidence="2" type="ORF">WJT86_05725</name>
</gene>